<name>A0A8S3QNK9_MYTED</name>
<dbReference type="SUPFAM" id="SSF49842">
    <property type="entry name" value="TNF-like"/>
    <property type="match status" value="1"/>
</dbReference>
<keyword evidence="3" id="KW-1185">Reference proteome</keyword>
<dbReference type="SMART" id="SM00110">
    <property type="entry name" value="C1Q"/>
    <property type="match status" value="1"/>
</dbReference>
<evidence type="ECO:0000313" key="3">
    <source>
        <dbReference type="Proteomes" id="UP000683360"/>
    </source>
</evidence>
<dbReference type="Pfam" id="PF00386">
    <property type="entry name" value="C1q"/>
    <property type="match status" value="1"/>
</dbReference>
<evidence type="ECO:0000313" key="2">
    <source>
        <dbReference type="EMBL" id="CAG2196056.1"/>
    </source>
</evidence>
<dbReference type="Gene3D" id="2.60.120.40">
    <property type="match status" value="1"/>
</dbReference>
<dbReference type="OrthoDB" id="10389387at2759"/>
<dbReference type="InterPro" id="IPR008983">
    <property type="entry name" value="Tumour_necrosis_fac-like_dom"/>
</dbReference>
<sequence>MEYEHHLQSQKIKKVEEILLQQNKEINRLKHVEGTLQVEQKKTAKLIETVEHLSFLCNLYQMDRSTNHSDIFRTETRQHFESEAVFGQSNPRSLSKEGDKLSNVEYEENTMTVSRKREENDNTDTNLESSYNRYTGAFSVPITGVYLFTYTVFMEAFSYGSFEIAVNDVARGTIFVDNNTHEQNAYTGSTGVAILVLNRGDACVIRTHSRYPHVKGSVRSDDLMRTSFSGARIGST</sequence>
<evidence type="ECO:0000259" key="1">
    <source>
        <dbReference type="SMART" id="SM00110"/>
    </source>
</evidence>
<gene>
    <name evidence="2" type="ORF">MEDL_10997</name>
</gene>
<dbReference type="AlphaFoldDB" id="A0A8S3QNK9"/>
<reference evidence="2" key="1">
    <citation type="submission" date="2021-03" db="EMBL/GenBank/DDBJ databases">
        <authorList>
            <person name="Bekaert M."/>
        </authorList>
    </citation>
    <scope>NUCLEOTIDE SEQUENCE</scope>
</reference>
<dbReference type="EMBL" id="CAJPWZ010000543">
    <property type="protein sequence ID" value="CAG2196056.1"/>
    <property type="molecule type" value="Genomic_DNA"/>
</dbReference>
<protein>
    <recommendedName>
        <fullName evidence="1">C1q domain-containing protein</fullName>
    </recommendedName>
</protein>
<dbReference type="Proteomes" id="UP000683360">
    <property type="component" value="Unassembled WGS sequence"/>
</dbReference>
<proteinExistence type="predicted"/>
<dbReference type="InterPro" id="IPR001073">
    <property type="entry name" value="C1q_dom"/>
</dbReference>
<accession>A0A8S3QNK9</accession>
<organism evidence="2 3">
    <name type="scientific">Mytilus edulis</name>
    <name type="common">Blue mussel</name>
    <dbReference type="NCBI Taxonomy" id="6550"/>
    <lineage>
        <taxon>Eukaryota</taxon>
        <taxon>Metazoa</taxon>
        <taxon>Spiralia</taxon>
        <taxon>Lophotrochozoa</taxon>
        <taxon>Mollusca</taxon>
        <taxon>Bivalvia</taxon>
        <taxon>Autobranchia</taxon>
        <taxon>Pteriomorphia</taxon>
        <taxon>Mytilida</taxon>
        <taxon>Mytiloidea</taxon>
        <taxon>Mytilidae</taxon>
        <taxon>Mytilinae</taxon>
        <taxon>Mytilus</taxon>
    </lineage>
</organism>
<comment type="caution">
    <text evidence="2">The sequence shown here is derived from an EMBL/GenBank/DDBJ whole genome shotgun (WGS) entry which is preliminary data.</text>
</comment>
<feature type="domain" description="C1q" evidence="1">
    <location>
        <begin position="105"/>
        <end position="236"/>
    </location>
</feature>